<dbReference type="InterPro" id="IPR019810">
    <property type="entry name" value="Citrate_synthase_AS"/>
</dbReference>
<dbReference type="SUPFAM" id="SSF48256">
    <property type="entry name" value="Citrate synthase"/>
    <property type="match status" value="1"/>
</dbReference>
<evidence type="ECO:0000256" key="5">
    <source>
        <dbReference type="PIRNR" id="PIRNR001369"/>
    </source>
</evidence>
<dbReference type="PIRSF" id="PIRSF001369">
    <property type="entry name" value="Citrate_synth"/>
    <property type="match status" value="1"/>
</dbReference>
<keyword evidence="3 5" id="KW-0808">Transferase</keyword>
<dbReference type="PANTHER" id="PTHR11739:SF4">
    <property type="entry name" value="CITRATE SYNTHASE, PEROXISOMAL"/>
    <property type="match status" value="1"/>
</dbReference>
<dbReference type="CDD" id="cd06109">
    <property type="entry name" value="BsCS-I_like"/>
    <property type="match status" value="1"/>
</dbReference>
<proteinExistence type="inferred from homology"/>
<name>A0ABT8HZG1_9BACL</name>
<accession>A0ABT8HZG1</accession>
<dbReference type="InterPro" id="IPR036969">
    <property type="entry name" value="Citrate_synthase_sf"/>
</dbReference>
<dbReference type="InterPro" id="IPR002020">
    <property type="entry name" value="Citrate_synthase"/>
</dbReference>
<dbReference type="PROSITE" id="PS00480">
    <property type="entry name" value="CITRATE_SYNTHASE"/>
    <property type="match status" value="1"/>
</dbReference>
<dbReference type="InterPro" id="IPR016143">
    <property type="entry name" value="Citrate_synth-like_sm_a-sub"/>
</dbReference>
<evidence type="ECO:0000256" key="6">
    <source>
        <dbReference type="RuleBase" id="RU003406"/>
    </source>
</evidence>
<comment type="catalytic activity">
    <reaction evidence="4">
        <text>oxaloacetate + acetyl-CoA + H2O = citrate + CoA + H(+)</text>
        <dbReference type="Rhea" id="RHEA:16845"/>
        <dbReference type="ChEBI" id="CHEBI:15377"/>
        <dbReference type="ChEBI" id="CHEBI:15378"/>
        <dbReference type="ChEBI" id="CHEBI:16452"/>
        <dbReference type="ChEBI" id="CHEBI:16947"/>
        <dbReference type="ChEBI" id="CHEBI:57287"/>
        <dbReference type="ChEBI" id="CHEBI:57288"/>
        <dbReference type="EC" id="2.3.3.16"/>
    </reaction>
</comment>
<dbReference type="InterPro" id="IPR016142">
    <property type="entry name" value="Citrate_synth-like_lrg_a-sub"/>
</dbReference>
<comment type="caution">
    <text evidence="7">The sequence shown here is derived from an EMBL/GenBank/DDBJ whole genome shotgun (WGS) entry which is preliminary data.</text>
</comment>
<sequence>MNTAKGLKGVVAVETSISSVDGKNGILLYRGLDICEVMKKASFEKAAYFLWYGKWPDDYELTTIKNELSQHRMLSSEMKQLIDGLRKNMDMMSVIRTAVSSEGTMDYSWKPTIGQAIRLTAQVPSIIAYRKRTLEGKAPVSPDPALNHVENYLCMLYGSVPSKAHANALEAYMILTLEHGMNASTFSARVTASTESDLVSAATSAIGTMKGPLHGGAPSGVIDLLHEISEATHIEKVLRGKLSKGEKLMGFGHRVYKTLDPRAIALKERLLQTAGEDPWLDLALETERIAVELLKEYKPGRALYTNVEFYAAAIMKAIQMEPELFTPTFTASRMVGWTAHVLEQSEDNTIFRPESVYIGPDHSVAGKI</sequence>
<reference evidence="7" key="1">
    <citation type="submission" date="2023-07" db="EMBL/GenBank/DDBJ databases">
        <title>Fictibacillus sp. isolated from freshwater pond.</title>
        <authorList>
            <person name="Kirdat K."/>
            <person name="Bhat A."/>
            <person name="Mourya A."/>
            <person name="Yadav A."/>
        </authorList>
    </citation>
    <scope>NUCLEOTIDE SEQUENCE</scope>
    <source>
        <strain evidence="7">NE201</strain>
    </source>
</reference>
<dbReference type="InterPro" id="IPR024176">
    <property type="entry name" value="Citrate_synthase_bac-typ"/>
</dbReference>
<gene>
    <name evidence="7" type="ORF">QYB97_16910</name>
</gene>
<dbReference type="Gene3D" id="1.10.230.10">
    <property type="entry name" value="Cytochrome P450-Terp, domain 2"/>
    <property type="match status" value="1"/>
</dbReference>
<dbReference type="RefSeq" id="WP_301167195.1">
    <property type="nucleotide sequence ID" value="NZ_JAUHTR010000009.1"/>
</dbReference>
<dbReference type="Pfam" id="PF00285">
    <property type="entry name" value="Citrate_synt"/>
    <property type="match status" value="1"/>
</dbReference>
<evidence type="ECO:0000256" key="3">
    <source>
        <dbReference type="ARBA" id="ARBA00022679"/>
    </source>
</evidence>
<dbReference type="EMBL" id="JAUHTR010000009">
    <property type="protein sequence ID" value="MDN4526167.1"/>
    <property type="molecule type" value="Genomic_DNA"/>
</dbReference>
<comment type="similarity">
    <text evidence="2 5 6">Belongs to the citrate synthase family.</text>
</comment>
<protein>
    <recommendedName>
        <fullName evidence="5">Citrate synthase</fullName>
    </recommendedName>
</protein>
<dbReference type="Gene3D" id="1.10.580.10">
    <property type="entry name" value="Citrate Synthase, domain 1"/>
    <property type="match status" value="1"/>
</dbReference>
<evidence type="ECO:0000256" key="2">
    <source>
        <dbReference type="ARBA" id="ARBA00010566"/>
    </source>
</evidence>
<keyword evidence="8" id="KW-1185">Reference proteome</keyword>
<evidence type="ECO:0000313" key="8">
    <source>
        <dbReference type="Proteomes" id="UP001172721"/>
    </source>
</evidence>
<evidence type="ECO:0000256" key="4">
    <source>
        <dbReference type="ARBA" id="ARBA00049288"/>
    </source>
</evidence>
<dbReference type="PRINTS" id="PR00143">
    <property type="entry name" value="CITRTSNTHASE"/>
</dbReference>
<evidence type="ECO:0000313" key="7">
    <source>
        <dbReference type="EMBL" id="MDN4526167.1"/>
    </source>
</evidence>
<evidence type="ECO:0000256" key="1">
    <source>
        <dbReference type="ARBA" id="ARBA00005163"/>
    </source>
</evidence>
<comment type="pathway">
    <text evidence="1">Carbohydrate metabolism; tricarboxylic acid cycle.</text>
</comment>
<organism evidence="7 8">
    <name type="scientific">Fictibacillus fluitans</name>
    <dbReference type="NCBI Taxonomy" id="3058422"/>
    <lineage>
        <taxon>Bacteria</taxon>
        <taxon>Bacillati</taxon>
        <taxon>Bacillota</taxon>
        <taxon>Bacilli</taxon>
        <taxon>Bacillales</taxon>
        <taxon>Fictibacillaceae</taxon>
        <taxon>Fictibacillus</taxon>
    </lineage>
</organism>
<dbReference type="PANTHER" id="PTHR11739">
    <property type="entry name" value="CITRATE SYNTHASE"/>
    <property type="match status" value="1"/>
</dbReference>
<dbReference type="Proteomes" id="UP001172721">
    <property type="component" value="Unassembled WGS sequence"/>
</dbReference>